<evidence type="ECO:0000256" key="1">
    <source>
        <dbReference type="SAM" id="MobiDB-lite"/>
    </source>
</evidence>
<comment type="caution">
    <text evidence="4">The sequence shown here is derived from an EMBL/GenBank/DDBJ whole genome shotgun (WGS) entry which is preliminary data.</text>
</comment>
<keyword evidence="3" id="KW-0732">Signal</keyword>
<dbReference type="SUPFAM" id="SSF55785">
    <property type="entry name" value="PYP-like sensor domain (PAS domain)"/>
    <property type="match status" value="2"/>
</dbReference>
<proteinExistence type="predicted"/>
<keyword evidence="2" id="KW-0472">Membrane</keyword>
<sequence length="596" mass="64636">MAVTGAAGPAATTPAATPALAAPGGTPAPAETRTGTLVPTDSLVPFALPASVPSSWIVSASILVLCLLGVGLSLLVSHRRARTKALQHSRKDTEDLRELLATCPDGLFLWRSEGGTAGPGKTPGTLTAGGGTTHCSRRLAVLLDLAAGEQASFKDILEHFSEDDARALKTAFEAVRSDARTFTLELGDTLSGRRIRITGQPVGTMRTKPYDAVLWMRDITREETSRERQNASLASLGEERDRLRGMLDALATPVWARNEELLLTECNAAFVRALDVPGRTQALASRRELVDGTAALELRALAAGSRARMAPARGRFHAVVEGERRLFEVTERPVGVGTLHRTTVGQAIDISAIEEVEDRLENEIDTNAAVLERLTSGVAFFSADTQLRFFNRAWARLWKLDPRWLETGPDYGDVLERLREGRRLPEVADFPAYKAGEIAFFTRMMSPKEEILHLPDGATLRRVVAAHPLGGLIITTEDVTDSLAKERAYSQISTIFGETIGHLREGVALFDANGVLHQASPAFGLFLEIGSPLPPLTIMSFLERMLREIRSGADAAMLRDHLNARSGDASLMLRSGRIVNYQVVPLSDGGWMMLVE</sequence>
<dbReference type="Gene3D" id="3.30.450.20">
    <property type="entry name" value="PAS domain"/>
    <property type="match status" value="1"/>
</dbReference>
<dbReference type="RefSeq" id="WP_192534040.1">
    <property type="nucleotide sequence ID" value="NZ_JACZHT010000003.1"/>
</dbReference>
<evidence type="ECO:0000256" key="2">
    <source>
        <dbReference type="SAM" id="Phobius"/>
    </source>
</evidence>
<keyword evidence="5" id="KW-1185">Reference proteome</keyword>
<dbReference type="Proteomes" id="UP000631034">
    <property type="component" value="Unassembled WGS sequence"/>
</dbReference>
<evidence type="ECO:0000256" key="3">
    <source>
        <dbReference type="SAM" id="SignalP"/>
    </source>
</evidence>
<dbReference type="EMBL" id="JACZHT010000003">
    <property type="protein sequence ID" value="MBE1237028.1"/>
    <property type="molecule type" value="Genomic_DNA"/>
</dbReference>
<gene>
    <name evidence="4" type="ORF">IHV25_05140</name>
</gene>
<dbReference type="InterPro" id="IPR035965">
    <property type="entry name" value="PAS-like_dom_sf"/>
</dbReference>
<dbReference type="AlphaFoldDB" id="A0A8J6YYT6"/>
<feature type="transmembrane region" description="Helical" evidence="2">
    <location>
        <begin position="56"/>
        <end position="76"/>
    </location>
</feature>
<evidence type="ECO:0000313" key="5">
    <source>
        <dbReference type="Proteomes" id="UP000631034"/>
    </source>
</evidence>
<keyword evidence="2" id="KW-0812">Transmembrane</keyword>
<feature type="signal peptide" evidence="3">
    <location>
        <begin position="1"/>
        <end position="21"/>
    </location>
</feature>
<feature type="chain" id="PRO_5035262929" evidence="3">
    <location>
        <begin position="22"/>
        <end position="596"/>
    </location>
</feature>
<evidence type="ECO:0000313" key="4">
    <source>
        <dbReference type="EMBL" id="MBE1237028.1"/>
    </source>
</evidence>
<accession>A0A8J6YYT6</accession>
<reference evidence="4" key="1">
    <citation type="submission" date="2020-10" db="EMBL/GenBank/DDBJ databases">
        <title>Genome sequence of the unusual species of purple photosynthetic bacteria, Phaeovibrio sulfidiphilus DSM 23193, type strain.</title>
        <authorList>
            <person name="Kyndt J.A."/>
            <person name="Meyer T.E."/>
        </authorList>
    </citation>
    <scope>NUCLEOTIDE SEQUENCE</scope>
    <source>
        <strain evidence="4">DSM 23193</strain>
    </source>
</reference>
<protein>
    <submittedName>
        <fullName evidence="4">PAS-domain containing protein</fullName>
    </submittedName>
</protein>
<feature type="region of interest" description="Disordered" evidence="1">
    <location>
        <begin position="1"/>
        <end position="36"/>
    </location>
</feature>
<organism evidence="4 5">
    <name type="scientific">Phaeovibrio sulfidiphilus</name>
    <dbReference type="NCBI Taxonomy" id="1220600"/>
    <lineage>
        <taxon>Bacteria</taxon>
        <taxon>Pseudomonadati</taxon>
        <taxon>Pseudomonadota</taxon>
        <taxon>Alphaproteobacteria</taxon>
        <taxon>Rhodospirillales</taxon>
        <taxon>Rhodospirillaceae</taxon>
        <taxon>Phaeovibrio</taxon>
    </lineage>
</organism>
<dbReference type="Pfam" id="PF12860">
    <property type="entry name" value="PAS_7"/>
    <property type="match status" value="1"/>
</dbReference>
<keyword evidence="2" id="KW-1133">Transmembrane helix</keyword>
<name>A0A8J6YYT6_9PROT</name>